<reference evidence="2 3" key="1">
    <citation type="submission" date="2021-03" db="EMBL/GenBank/DDBJ databases">
        <title>Whole genome sequence of Metabacillus bambusae BG109.</title>
        <authorList>
            <person name="Jeong J.W."/>
        </authorList>
    </citation>
    <scope>NUCLEOTIDE SEQUENCE [LARGE SCALE GENOMIC DNA]</scope>
    <source>
        <strain evidence="2 3">BG109</strain>
    </source>
</reference>
<gene>
    <name evidence="2" type="ORF">I7822_05770</name>
</gene>
<sequence>MSEINEEENKFYYHSFIIIVLAISAIVRYFVLDPIELNEYRLQQI</sequence>
<dbReference type="RefSeq" id="WP_207975959.1">
    <property type="nucleotide sequence ID" value="NZ_JAGDEL010000003.1"/>
</dbReference>
<evidence type="ECO:0000313" key="3">
    <source>
        <dbReference type="Proteomes" id="UP000663981"/>
    </source>
</evidence>
<keyword evidence="1" id="KW-0812">Transmembrane</keyword>
<feature type="transmembrane region" description="Helical" evidence="1">
    <location>
        <begin position="12"/>
        <end position="31"/>
    </location>
</feature>
<evidence type="ECO:0000313" key="2">
    <source>
        <dbReference type="EMBL" id="MBO1511186.1"/>
    </source>
</evidence>
<keyword evidence="3" id="KW-1185">Reference proteome</keyword>
<keyword evidence="1" id="KW-0472">Membrane</keyword>
<keyword evidence="1" id="KW-1133">Transmembrane helix</keyword>
<protein>
    <submittedName>
        <fullName evidence="2">Uncharacterized protein</fullName>
    </submittedName>
</protein>
<accession>A0ABS3MYS7</accession>
<dbReference type="EMBL" id="JAGDEL010000003">
    <property type="protein sequence ID" value="MBO1511186.1"/>
    <property type="molecule type" value="Genomic_DNA"/>
</dbReference>
<evidence type="ECO:0000256" key="1">
    <source>
        <dbReference type="SAM" id="Phobius"/>
    </source>
</evidence>
<proteinExistence type="predicted"/>
<organism evidence="2 3">
    <name type="scientific">Metabacillus bambusae</name>
    <dbReference type="NCBI Taxonomy" id="2795218"/>
    <lineage>
        <taxon>Bacteria</taxon>
        <taxon>Bacillati</taxon>
        <taxon>Bacillota</taxon>
        <taxon>Bacilli</taxon>
        <taxon>Bacillales</taxon>
        <taxon>Bacillaceae</taxon>
        <taxon>Metabacillus</taxon>
    </lineage>
</organism>
<name>A0ABS3MYS7_9BACI</name>
<dbReference type="Proteomes" id="UP000663981">
    <property type="component" value="Unassembled WGS sequence"/>
</dbReference>
<comment type="caution">
    <text evidence="2">The sequence shown here is derived from an EMBL/GenBank/DDBJ whole genome shotgun (WGS) entry which is preliminary data.</text>
</comment>